<keyword evidence="2" id="KW-0472">Membrane</keyword>
<evidence type="ECO:0000313" key="6">
    <source>
        <dbReference type="EMBL" id="KAH7251126.1"/>
    </source>
</evidence>
<evidence type="ECO:0000259" key="5">
    <source>
        <dbReference type="Pfam" id="PF20736"/>
    </source>
</evidence>
<organism evidence="6 7">
    <name type="scientific">Fusarium tricinctum</name>
    <dbReference type="NCBI Taxonomy" id="61284"/>
    <lineage>
        <taxon>Eukaryota</taxon>
        <taxon>Fungi</taxon>
        <taxon>Dikarya</taxon>
        <taxon>Ascomycota</taxon>
        <taxon>Pezizomycotina</taxon>
        <taxon>Sordariomycetes</taxon>
        <taxon>Hypocreomycetidae</taxon>
        <taxon>Hypocreales</taxon>
        <taxon>Nectriaceae</taxon>
        <taxon>Fusarium</taxon>
        <taxon>Fusarium tricinctum species complex</taxon>
    </lineage>
</organism>
<dbReference type="EMBL" id="JAGPXF010000003">
    <property type="protein sequence ID" value="KAH7251126.1"/>
    <property type="molecule type" value="Genomic_DNA"/>
</dbReference>
<feature type="region of interest" description="Disordered" evidence="1">
    <location>
        <begin position="643"/>
        <end position="678"/>
    </location>
</feature>
<feature type="domain" description="Non-reducing end beta-L-arabinofuranosidase-like GH127 middle" evidence="5">
    <location>
        <begin position="438"/>
        <end position="531"/>
    </location>
</feature>
<dbReference type="Pfam" id="PF07944">
    <property type="entry name" value="Beta-AFase-like_GH127_cat"/>
    <property type="match status" value="1"/>
</dbReference>
<evidence type="ECO:0000256" key="1">
    <source>
        <dbReference type="SAM" id="MobiDB-lite"/>
    </source>
</evidence>
<protein>
    <submittedName>
        <fullName evidence="6">Uncharacterized protein</fullName>
    </submittedName>
</protein>
<feature type="transmembrane region" description="Helical" evidence="2">
    <location>
        <begin position="832"/>
        <end position="857"/>
    </location>
</feature>
<gene>
    <name evidence="6" type="ORF">BKA59DRAFT_392587</name>
</gene>
<feature type="compositionally biased region" description="Polar residues" evidence="1">
    <location>
        <begin position="666"/>
        <end position="678"/>
    </location>
</feature>
<feature type="chain" id="PRO_5035424620" evidence="3">
    <location>
        <begin position="23"/>
        <end position="1388"/>
    </location>
</feature>
<dbReference type="Proteomes" id="UP000813427">
    <property type="component" value="Unassembled WGS sequence"/>
</dbReference>
<accession>A0A8K0S3Q8</accession>
<evidence type="ECO:0000313" key="7">
    <source>
        <dbReference type="Proteomes" id="UP000813427"/>
    </source>
</evidence>
<feature type="domain" description="Non-reducing end beta-L-arabinofuranosidase-like GH127 catalytic" evidence="4">
    <location>
        <begin position="38"/>
        <end position="427"/>
    </location>
</feature>
<dbReference type="SUPFAM" id="SSF48208">
    <property type="entry name" value="Six-hairpin glycosidases"/>
    <property type="match status" value="1"/>
</dbReference>
<feature type="transmembrane region" description="Helical" evidence="2">
    <location>
        <begin position="723"/>
        <end position="743"/>
    </location>
</feature>
<keyword evidence="7" id="KW-1185">Reference proteome</keyword>
<dbReference type="PANTHER" id="PTHR31151">
    <property type="entry name" value="PROLINE-TRNA LIGASE (DUF1680)"/>
    <property type="match status" value="1"/>
</dbReference>
<feature type="transmembrane region" description="Helical" evidence="2">
    <location>
        <begin position="1272"/>
        <end position="1293"/>
    </location>
</feature>
<feature type="signal peptide" evidence="3">
    <location>
        <begin position="1"/>
        <end position="22"/>
    </location>
</feature>
<name>A0A8K0S3Q8_9HYPO</name>
<dbReference type="OrthoDB" id="5358475at2759"/>
<evidence type="ECO:0000259" key="4">
    <source>
        <dbReference type="Pfam" id="PF07944"/>
    </source>
</evidence>
<dbReference type="Pfam" id="PF20736">
    <property type="entry name" value="Glyco_hydro127M"/>
    <property type="match status" value="1"/>
</dbReference>
<keyword evidence="2" id="KW-1133">Transmembrane helix</keyword>
<dbReference type="InterPro" id="IPR049046">
    <property type="entry name" value="Beta-AFase-like_GH127_middle"/>
</dbReference>
<proteinExistence type="predicted"/>
<keyword evidence="2" id="KW-0812">Transmembrane</keyword>
<keyword evidence="3" id="KW-0732">Signal</keyword>
<evidence type="ECO:0000256" key="3">
    <source>
        <dbReference type="SAM" id="SignalP"/>
    </source>
</evidence>
<sequence>MVLIKATALFMGIASLALPALGQGPKVEDLASAFDLKEVSLTGSRWMDNQDRTVNYLLSVDPDRLLYVFRKTHGLDTKGAKTNGGWDAPTFPFRSHVQGHFLTAWSQCFASTGNKECGSRASYFVAELAKCQANNNKVGFTKGYLSGFPESEIAKVENRTLNNGNVPYYAIHKTLAGLLDVYRQVGDKTAMDVLLSLAGWVDTRTGKLSYAQMQEMMQTEFGGMNEVLADIAYYTKNNKWLKVAQRFDHAQIFDPLAQNVDKLSGLHANTQVPKWIGALREYKVSGDKKYLDIGRNAWDLTVHKHTYAIGGNSQAEHFRAPDAIAKYLTNDTCEACNTYNMLKLTRELWALNPSDASYFDFYENALMNHLLGQQNPKDSHGHVTYFTPLNPGGRRGIGPAWGGGTWSTDYDSFWCCQGSGIETNTKLMDSIYFHTKDTLYVNLFTPSKLNWSQRQVSVTQTTEFPQSDSTTLKIGGTSGQWTLAVRIPAWTSKATIKVNGKAVDAEIKPGKYALVNRNWASGDTVTLQFPMSLRTIAANDDTNTAAVAFGPVILAANYGDSSLSSVPTIDLSSVKRQGTTGLKFKATAGGKGVDMGPFYDAQGFNYNVYWKLQGKLSSTHKPQLDLHRDDSISPFTISTIEEPRPRNAPFGLSTQYSAVSPGDHNSAPNQFSDDTNRSSESLFVRQEGSLSAVNRVSYWKTLHTTETPKQVCNTSILSTLGHLGLYHLPPVAVTLALLGLYVHQVRWGHLTDEQLNLLQLAAKAHEILILISLSEILLQRICYSLLVEDGGVPLGLLSSPYYLGAPVQYLFSWELWSGLFQPGVKSKKSRAWITGTVIIVTILLSVAAAPLSAIVMIPRQGWWQVYEDVPEGKNHTFYMERDLYQTDLGADQTELYMIYNNSKQFGDNPLNLLFPAFNDLPIPDQTSTVRKVSNITYSNYLEIGSNRRISLTMDLPNMEGTVALATSPMDAVAEDLSSGWSLGPTDLLVESHWTTPDSPTLRRWKQPLVAVECAWNSTDSEDATFSFTSGIGESEEHLSYEDNLGFKELVSACRNTSRNKRPTMEYELSNLKHMTDSPVSGDILFLNMKPLYYENGTLFEGNNEKTVGLYLCRIYARWEEVDVWVERGKSEIVQSQFDNSIFDVYDHFQNSSKSPESITMRKEWLEAIGQRRNETDETIGSGADSIWQGILDLSMRAMRQYSFSDVDLELAIAVHITNVLSRMGRSSLYGSGVRPGDEDGEKPPGPNDTVFHQNFFLGGYGYSIKSSVTIPIALSILLVHVCIVLLYIGVLIYSRQLWLSSSWESFGELLVLALGSEKHDLGSVGGGVSSSLTWSTSVSVRVVGDEGKLEMVVTKGAGDAGETCNGKDESDGGLARTYSRVESGMEYH</sequence>
<evidence type="ECO:0000256" key="2">
    <source>
        <dbReference type="SAM" id="Phobius"/>
    </source>
</evidence>
<dbReference type="InterPro" id="IPR008928">
    <property type="entry name" value="6-hairpin_glycosidase_sf"/>
</dbReference>
<reference evidence="6" key="1">
    <citation type="journal article" date="2021" name="Nat. Commun.">
        <title>Genetic determinants of endophytism in the Arabidopsis root mycobiome.</title>
        <authorList>
            <person name="Mesny F."/>
            <person name="Miyauchi S."/>
            <person name="Thiergart T."/>
            <person name="Pickel B."/>
            <person name="Atanasova L."/>
            <person name="Karlsson M."/>
            <person name="Huettel B."/>
            <person name="Barry K.W."/>
            <person name="Haridas S."/>
            <person name="Chen C."/>
            <person name="Bauer D."/>
            <person name="Andreopoulos W."/>
            <person name="Pangilinan J."/>
            <person name="LaButti K."/>
            <person name="Riley R."/>
            <person name="Lipzen A."/>
            <person name="Clum A."/>
            <person name="Drula E."/>
            <person name="Henrissat B."/>
            <person name="Kohler A."/>
            <person name="Grigoriev I.V."/>
            <person name="Martin F.M."/>
            <person name="Hacquard S."/>
        </authorList>
    </citation>
    <scope>NUCLEOTIDE SEQUENCE</scope>
    <source>
        <strain evidence="6">MPI-SDFR-AT-0068</strain>
    </source>
</reference>
<dbReference type="GO" id="GO:0005975">
    <property type="term" value="P:carbohydrate metabolic process"/>
    <property type="evidence" value="ECO:0007669"/>
    <property type="project" value="InterPro"/>
</dbReference>
<dbReference type="PANTHER" id="PTHR31151:SF0">
    <property type="entry name" value="PROLINE-TRNA LIGASE (DUF1680)"/>
    <property type="match status" value="1"/>
</dbReference>
<dbReference type="InterPro" id="IPR012878">
    <property type="entry name" value="Beta-AFase-like_GH127_cat"/>
</dbReference>
<comment type="caution">
    <text evidence="6">The sequence shown here is derived from an EMBL/GenBank/DDBJ whole genome shotgun (WGS) entry which is preliminary data.</text>
</comment>